<gene>
    <name evidence="1" type="ORF">MAY91_14890</name>
</gene>
<dbReference type="PANTHER" id="PTHR40045">
    <property type="entry name" value="YCGG FAMILY PROTEIN"/>
    <property type="match status" value="1"/>
</dbReference>
<dbReference type="RefSeq" id="WP_015871012.1">
    <property type="nucleotide sequence ID" value="NZ_AP028097.1"/>
</dbReference>
<keyword evidence="2" id="KW-1185">Reference proteome</keyword>
<protein>
    <submittedName>
        <fullName evidence="1">YqcI/YcgG family protein</fullName>
    </submittedName>
</protein>
<proteinExistence type="predicted"/>
<evidence type="ECO:0000313" key="1">
    <source>
        <dbReference type="EMBL" id="WFN96073.1"/>
    </source>
</evidence>
<dbReference type="PANTHER" id="PTHR40045:SF1">
    <property type="entry name" value="YQCI_YCGG FAMILY PROTEIN"/>
    <property type="match status" value="1"/>
</dbReference>
<organism evidence="1 2">
    <name type="scientific">Edwardsiella ictaluri</name>
    <dbReference type="NCBI Taxonomy" id="67780"/>
    <lineage>
        <taxon>Bacteria</taxon>
        <taxon>Pseudomonadati</taxon>
        <taxon>Pseudomonadota</taxon>
        <taxon>Gammaproteobacteria</taxon>
        <taxon>Enterobacterales</taxon>
        <taxon>Hafniaceae</taxon>
        <taxon>Edwardsiella</taxon>
    </lineage>
</organism>
<accession>A0ABY8GF44</accession>
<dbReference type="Pfam" id="PF08892">
    <property type="entry name" value="YqcI_YcgG"/>
    <property type="match status" value="1"/>
</dbReference>
<name>A0ABY8GF44_EDWIC</name>
<dbReference type="InterPro" id="IPR014988">
    <property type="entry name" value="Uncharacterised_YqcI/YcgG"/>
</dbReference>
<dbReference type="NCBIfam" id="NF041366">
    <property type="entry name" value="GntA_guanitoxin"/>
    <property type="match status" value="1"/>
</dbReference>
<reference evidence="1 2" key="1">
    <citation type="submission" date="2022-02" db="EMBL/GenBank/DDBJ databases">
        <title>Phenotypic, genotypic and serological characterization of Edwardsiella ictaluri from catfish and ornamental fish species.</title>
        <authorList>
            <person name="Rose D."/>
            <person name="Tekedar H.C."/>
            <person name="Waldbieser G.C."/>
            <person name="Aarattuthodi S."/>
            <person name="Griffin M.J."/>
        </authorList>
    </citation>
    <scope>NUCLEOTIDE SEQUENCE [LARGE SCALE GENOMIC DNA]</scope>
    <source>
        <strain evidence="1 2">13 TAL-140 K3</strain>
    </source>
</reference>
<evidence type="ECO:0000313" key="2">
    <source>
        <dbReference type="Proteomes" id="UP001222680"/>
    </source>
</evidence>
<dbReference type="GeneID" id="69538651"/>
<dbReference type="EMBL" id="CP092014">
    <property type="protein sequence ID" value="WFN96073.1"/>
    <property type="molecule type" value="Genomic_DNA"/>
</dbReference>
<sequence>MEYAIKQIINDFESFVKSKSFCCIGARRAQAENNLLYFPSMHPIEDISNVYLFLEDFACNQIKNKRFYSAFYSAVVFFENKKIASEDDFENFLWEVLKELNSIDSQKYQWASGYSRNTRDDNFAFSIAEEAFFIVGLHPFAHRLSRNFKCPALVFNHHEIFSALRLSGHFDKYKAVIRKNEMHIQGSVNRQLSDFGKNQKLRNMPVLTKIFLSKIWFSKRR</sequence>
<dbReference type="Proteomes" id="UP001222680">
    <property type="component" value="Chromosome"/>
</dbReference>